<dbReference type="EMBL" id="JAHRIM010080506">
    <property type="protein sequence ID" value="MEQ2274863.1"/>
    <property type="molecule type" value="Genomic_DNA"/>
</dbReference>
<protein>
    <submittedName>
        <fullName evidence="1">Uncharacterized protein</fullName>
    </submittedName>
</protein>
<accession>A0ABV0WZ09</accession>
<evidence type="ECO:0000313" key="2">
    <source>
        <dbReference type="Proteomes" id="UP001444071"/>
    </source>
</evidence>
<sequence>MFSSLLSYLLGFPHTVTNSILMGVDKPFANGRRSEKDQIFVGLWSPVRADHAEHQPVQGTSRFLGFNFVFVLNELALLTSLTFSAFTVKRIGARSGDFFSKTEDHLLKQSNPNELVKRNCKKVSFMIDRCPFL</sequence>
<comment type="caution">
    <text evidence="1">The sequence shown here is derived from an EMBL/GenBank/DDBJ whole genome shotgun (WGS) entry which is preliminary data.</text>
</comment>
<evidence type="ECO:0000313" key="1">
    <source>
        <dbReference type="EMBL" id="MEQ2274863.1"/>
    </source>
</evidence>
<gene>
    <name evidence="1" type="ORF">XENORESO_013813</name>
</gene>
<organism evidence="1 2">
    <name type="scientific">Xenotaenia resolanae</name>
    <dbReference type="NCBI Taxonomy" id="208358"/>
    <lineage>
        <taxon>Eukaryota</taxon>
        <taxon>Metazoa</taxon>
        <taxon>Chordata</taxon>
        <taxon>Craniata</taxon>
        <taxon>Vertebrata</taxon>
        <taxon>Euteleostomi</taxon>
        <taxon>Actinopterygii</taxon>
        <taxon>Neopterygii</taxon>
        <taxon>Teleostei</taxon>
        <taxon>Neoteleostei</taxon>
        <taxon>Acanthomorphata</taxon>
        <taxon>Ovalentaria</taxon>
        <taxon>Atherinomorphae</taxon>
        <taxon>Cyprinodontiformes</taxon>
        <taxon>Goodeidae</taxon>
        <taxon>Xenotaenia</taxon>
    </lineage>
</organism>
<reference evidence="1 2" key="1">
    <citation type="submission" date="2021-06" db="EMBL/GenBank/DDBJ databases">
        <authorList>
            <person name="Palmer J.M."/>
        </authorList>
    </citation>
    <scope>NUCLEOTIDE SEQUENCE [LARGE SCALE GENOMIC DNA]</scope>
    <source>
        <strain evidence="1 2">XR_2019</strain>
        <tissue evidence="1">Muscle</tissue>
    </source>
</reference>
<name>A0ABV0WZ09_9TELE</name>
<dbReference type="Proteomes" id="UP001444071">
    <property type="component" value="Unassembled WGS sequence"/>
</dbReference>
<keyword evidence="2" id="KW-1185">Reference proteome</keyword>
<proteinExistence type="predicted"/>